<evidence type="ECO:0000256" key="4">
    <source>
        <dbReference type="ARBA" id="ARBA00022525"/>
    </source>
</evidence>
<organism evidence="11 12">
    <name type="scientific">Lepidothrix coronata</name>
    <name type="common">blue-crowned manakin</name>
    <dbReference type="NCBI Taxonomy" id="321398"/>
    <lineage>
        <taxon>Eukaryota</taxon>
        <taxon>Metazoa</taxon>
        <taxon>Chordata</taxon>
        <taxon>Craniata</taxon>
        <taxon>Vertebrata</taxon>
        <taxon>Euteleostomi</taxon>
        <taxon>Archelosauria</taxon>
        <taxon>Archosauria</taxon>
        <taxon>Dinosauria</taxon>
        <taxon>Saurischia</taxon>
        <taxon>Theropoda</taxon>
        <taxon>Coelurosauria</taxon>
        <taxon>Aves</taxon>
        <taxon>Neognathae</taxon>
        <taxon>Neoaves</taxon>
        <taxon>Telluraves</taxon>
        <taxon>Australaves</taxon>
        <taxon>Passeriformes</taxon>
        <taxon>Pipridae</taxon>
        <taxon>Lepidothrix</taxon>
    </lineage>
</organism>
<keyword evidence="11" id="KW-1185">Reference proteome</keyword>
<dbReference type="GO" id="GO:0005615">
    <property type="term" value="C:extracellular space"/>
    <property type="evidence" value="ECO:0007669"/>
    <property type="project" value="TreeGrafter"/>
</dbReference>
<dbReference type="CTD" id="5919"/>
<evidence type="ECO:0000313" key="12">
    <source>
        <dbReference type="RefSeq" id="XP_017693762.1"/>
    </source>
</evidence>
<comment type="subcellular location">
    <subcellularLocation>
        <location evidence="1">Secreted</location>
    </subcellularLocation>
</comment>
<dbReference type="GO" id="GO:0045087">
    <property type="term" value="P:innate immune response"/>
    <property type="evidence" value="ECO:0007669"/>
    <property type="project" value="TreeGrafter"/>
</dbReference>
<dbReference type="GO" id="GO:0050921">
    <property type="term" value="P:positive regulation of chemotaxis"/>
    <property type="evidence" value="ECO:0007669"/>
    <property type="project" value="TreeGrafter"/>
</dbReference>
<dbReference type="SUPFAM" id="SSF54403">
    <property type="entry name" value="Cystatin/monellin"/>
    <property type="match status" value="1"/>
</dbReference>
<accession>A0A6J0J479</accession>
<evidence type="ECO:0000256" key="3">
    <source>
        <dbReference type="ARBA" id="ARBA00022500"/>
    </source>
</evidence>
<dbReference type="InterPro" id="IPR046350">
    <property type="entry name" value="Cystatin_sf"/>
</dbReference>
<dbReference type="GeneID" id="108509042"/>
<evidence type="ECO:0000256" key="10">
    <source>
        <dbReference type="SAM" id="SignalP"/>
    </source>
</evidence>
<keyword evidence="8" id="KW-0395">Inflammatory response</keyword>
<gene>
    <name evidence="12" type="primary">RARRES2</name>
</gene>
<dbReference type="OrthoDB" id="9894305at2759"/>
<dbReference type="GO" id="GO:0030154">
    <property type="term" value="P:cell differentiation"/>
    <property type="evidence" value="ECO:0007669"/>
    <property type="project" value="UniProtKB-KW"/>
</dbReference>
<keyword evidence="12" id="KW-0675">Receptor</keyword>
<dbReference type="GO" id="GO:0031012">
    <property type="term" value="C:extracellular matrix"/>
    <property type="evidence" value="ECO:0007669"/>
    <property type="project" value="TreeGrafter"/>
</dbReference>
<evidence type="ECO:0000256" key="2">
    <source>
        <dbReference type="ARBA" id="ARBA00018808"/>
    </source>
</evidence>
<evidence type="ECO:0000256" key="9">
    <source>
        <dbReference type="ARBA" id="ARBA00032785"/>
    </source>
</evidence>
<evidence type="ECO:0000256" key="6">
    <source>
        <dbReference type="ARBA" id="ARBA00022782"/>
    </source>
</evidence>
<dbReference type="Proteomes" id="UP000504624">
    <property type="component" value="Unplaced"/>
</dbReference>
<dbReference type="RefSeq" id="XP_017693762.1">
    <property type="nucleotide sequence ID" value="XM_017838273.1"/>
</dbReference>
<dbReference type="GO" id="GO:0006935">
    <property type="term" value="P:chemotaxis"/>
    <property type="evidence" value="ECO:0007669"/>
    <property type="project" value="UniProtKB-KW"/>
</dbReference>
<evidence type="ECO:0000313" key="11">
    <source>
        <dbReference type="Proteomes" id="UP000504624"/>
    </source>
</evidence>
<feature type="chain" id="PRO_5026953701" description="Retinoic acid receptor responder protein 2" evidence="10">
    <location>
        <begin position="22"/>
        <end position="204"/>
    </location>
</feature>
<evidence type="ECO:0000256" key="1">
    <source>
        <dbReference type="ARBA" id="ARBA00004613"/>
    </source>
</evidence>
<dbReference type="PANTHER" id="PTHR15106:SF2">
    <property type="entry name" value="RETINOIC ACID RECEPTOR RESPONDER PROTEIN 2"/>
    <property type="match status" value="1"/>
</dbReference>
<name>A0A6J0J479_9PASS</name>
<evidence type="ECO:0000256" key="5">
    <source>
        <dbReference type="ARBA" id="ARBA00022729"/>
    </source>
</evidence>
<sequence length="204" mass="22447">MRLPVSLWLPLALAVAAVAAGQSPLQRRVVRDVLEYFHGRSNVHFLFRERELDGVIEREDPSGTFVQLRLGLAQTSCRKRGPQRQCRVVENRRKPTCLACYKFDTGDVPKVLDKYHNCGPAHHLAAKEIRQRDEAECRAVEEAGKGGDALYLPGMFVPRHSLAHRSARDSPPAVAAATGMSWHILAHPGARGAGLEAVEVLGTS</sequence>
<dbReference type="InterPro" id="IPR029562">
    <property type="entry name" value="Chemerin"/>
</dbReference>
<dbReference type="AlphaFoldDB" id="A0A6J0J479"/>
<dbReference type="PANTHER" id="PTHR15106">
    <property type="entry name" value="RETINOIC ACID RECEPTOR RESPONDER PROTEIN 2"/>
    <property type="match status" value="1"/>
</dbReference>
<proteinExistence type="predicted"/>
<keyword evidence="6" id="KW-0221">Differentiation</keyword>
<dbReference type="GO" id="GO:0050994">
    <property type="term" value="P:regulation of lipid catabolic process"/>
    <property type="evidence" value="ECO:0007669"/>
    <property type="project" value="InterPro"/>
</dbReference>
<dbReference type="GO" id="GO:0006954">
    <property type="term" value="P:inflammatory response"/>
    <property type="evidence" value="ECO:0007669"/>
    <property type="project" value="UniProtKB-KW"/>
</dbReference>
<keyword evidence="3" id="KW-0145">Chemotaxis</keyword>
<keyword evidence="7" id="KW-1015">Disulfide bond</keyword>
<reference evidence="12" key="1">
    <citation type="submission" date="2025-08" db="UniProtKB">
        <authorList>
            <consortium name="RefSeq"/>
        </authorList>
    </citation>
    <scope>IDENTIFICATION</scope>
</reference>
<evidence type="ECO:0000256" key="7">
    <source>
        <dbReference type="ARBA" id="ARBA00023157"/>
    </source>
</evidence>
<evidence type="ECO:0000256" key="8">
    <source>
        <dbReference type="ARBA" id="ARBA00023198"/>
    </source>
</evidence>
<feature type="signal peptide" evidence="10">
    <location>
        <begin position="1"/>
        <end position="21"/>
    </location>
</feature>
<keyword evidence="5 10" id="KW-0732">Signal</keyword>
<dbReference type="GO" id="GO:0005102">
    <property type="term" value="F:signaling receptor binding"/>
    <property type="evidence" value="ECO:0007669"/>
    <property type="project" value="InterPro"/>
</dbReference>
<protein>
    <recommendedName>
        <fullName evidence="2">Retinoic acid receptor responder protein 2</fullName>
    </recommendedName>
    <alternativeName>
        <fullName evidence="9">Chemerin</fullName>
    </alternativeName>
</protein>
<keyword evidence="4" id="KW-0964">Secreted</keyword>